<evidence type="ECO:0000256" key="1">
    <source>
        <dbReference type="SAM" id="MobiDB-lite"/>
    </source>
</evidence>
<comment type="caution">
    <text evidence="3">The sequence shown here is derived from an EMBL/GenBank/DDBJ whole genome shotgun (WGS) entry which is preliminary data.</text>
</comment>
<dbReference type="AlphaFoldDB" id="A0A552VDT8"/>
<gene>
    <name evidence="3" type="ORF">FL857_00740</name>
</gene>
<feature type="compositionally biased region" description="Basic and acidic residues" evidence="1">
    <location>
        <begin position="65"/>
        <end position="151"/>
    </location>
</feature>
<dbReference type="InterPro" id="IPR021136">
    <property type="entry name" value="Flagellar_hook_control-like_C"/>
</dbReference>
<evidence type="ECO:0000313" key="3">
    <source>
        <dbReference type="EMBL" id="TRW28646.1"/>
    </source>
</evidence>
<evidence type="ECO:0000313" key="4">
    <source>
        <dbReference type="Proteomes" id="UP000319424"/>
    </source>
</evidence>
<organism evidence="3 4">
    <name type="scientific">Criibacterium bergeronii</name>
    <dbReference type="NCBI Taxonomy" id="1871336"/>
    <lineage>
        <taxon>Bacteria</taxon>
        <taxon>Bacillati</taxon>
        <taxon>Bacillota</taxon>
        <taxon>Clostridia</taxon>
        <taxon>Peptostreptococcales</taxon>
        <taxon>Filifactoraceae</taxon>
        <taxon>Criibacterium</taxon>
    </lineage>
</organism>
<evidence type="ECO:0000259" key="2">
    <source>
        <dbReference type="Pfam" id="PF02120"/>
    </source>
</evidence>
<proteinExistence type="predicted"/>
<dbReference type="EMBL" id="VJXW01000001">
    <property type="protein sequence ID" value="TRW28646.1"/>
    <property type="molecule type" value="Genomic_DNA"/>
</dbReference>
<dbReference type="Proteomes" id="UP000319424">
    <property type="component" value="Unassembled WGS sequence"/>
</dbReference>
<sequence length="481" mass="54261">MEKISQTPSDKLSNQSIVLDLTKNLKLSPQDTSVGNFKDYINNRQVSDRFKTKSNGIESQKTFKPRAEKLNDTEKISDGKTQKTDTVKNNEKKDLQDVKDAQKTQDVNKSDSKKMNQDDNNKIDTNKIDDKTEVKPQDNKVAEDNTDKEASQEVAAVLNTVNLIANAQENQATLEDVKEELSNLNKEDIQDITEKLNLSSDVKQALNKLVDLMNKGQVSQDTKLTTVLDQNVLKQFALLQNDIAKNLDKMDLSSRLIEENLQVLDEPEQAPMDFAKELQSLKNDSMNNNLQNFSNQFDGQNILEEINNLNQTTDIDTVQGNVADIKTFIFGDKAIAQAKMISPNMTQQIENFSKVVDEIRVAFFSNKTSLNIKLEPESLGKLSVKINSENGIFNASFFVESEKAKQILENQMITLRQALTDQGITVQDINVQVGQNNEDLSFHKNLMEARNYSGKIGTISKDEDESFNPYIKDDDSFNDLI</sequence>
<feature type="compositionally biased region" description="Polar residues" evidence="1">
    <location>
        <begin position="53"/>
        <end position="62"/>
    </location>
</feature>
<accession>A0A552VDT8</accession>
<dbReference type="RefSeq" id="WP_144015356.1">
    <property type="nucleotide sequence ID" value="NZ_VJXW01000001.1"/>
</dbReference>
<dbReference type="OrthoDB" id="1751508at2"/>
<name>A0A552VDT8_9FIRM</name>
<reference evidence="3 4" key="1">
    <citation type="submission" date="2019-07" db="EMBL/GenBank/DDBJ databases">
        <title>Criibacterium bergeronii gen. nov., sp. nov. isolated from human clinical samples.</title>
        <authorList>
            <person name="Maheux A.F."/>
            <person name="Boudreau D.K."/>
            <person name="Berube E."/>
            <person name="Brodeur S."/>
            <person name="Bernard K.A."/>
            <person name="Abed J.Y."/>
            <person name="Ducrey E."/>
            <person name="Guay E.F."/>
            <person name="Raymond F."/>
            <person name="Corbeil J."/>
            <person name="Domingo M.-C."/>
            <person name="Roy P.H."/>
            <person name="Boissinot M."/>
            <person name="Tocheva E.I."/>
            <person name="Omar R.F."/>
        </authorList>
    </citation>
    <scope>NUCLEOTIDE SEQUENCE [LARGE SCALE GENOMIC DNA]</scope>
    <source>
        <strain evidence="3 4">CCRI-24246</strain>
    </source>
</reference>
<dbReference type="Gene3D" id="3.30.750.140">
    <property type="match status" value="1"/>
</dbReference>
<feature type="domain" description="Flagellar hook-length control protein-like C-terminal" evidence="2">
    <location>
        <begin position="366"/>
        <end position="438"/>
    </location>
</feature>
<dbReference type="Pfam" id="PF02120">
    <property type="entry name" value="Flg_hook"/>
    <property type="match status" value="1"/>
</dbReference>
<dbReference type="InterPro" id="IPR038610">
    <property type="entry name" value="FliK-like_C_sf"/>
</dbReference>
<feature type="region of interest" description="Disordered" evidence="1">
    <location>
        <begin position="51"/>
        <end position="151"/>
    </location>
</feature>
<protein>
    <recommendedName>
        <fullName evidence="2">Flagellar hook-length control protein-like C-terminal domain-containing protein</fullName>
    </recommendedName>
</protein>
<dbReference type="CDD" id="cd17470">
    <property type="entry name" value="T3SS_Flik_C"/>
    <property type="match status" value="1"/>
</dbReference>